<name>A0A4W2HZP9_BOBOX</name>
<dbReference type="GO" id="GO:0006235">
    <property type="term" value="P:dTTP biosynthetic process"/>
    <property type="evidence" value="ECO:0007669"/>
    <property type="project" value="TreeGrafter"/>
</dbReference>
<dbReference type="Pfam" id="PF02223">
    <property type="entry name" value="Thymidylate_kin"/>
    <property type="match status" value="1"/>
</dbReference>
<dbReference type="GO" id="GO:0071363">
    <property type="term" value="P:cellular response to growth factor stimulus"/>
    <property type="evidence" value="ECO:0007669"/>
    <property type="project" value="Ensembl"/>
</dbReference>
<dbReference type="GO" id="GO:0005739">
    <property type="term" value="C:mitochondrion"/>
    <property type="evidence" value="ECO:0007669"/>
    <property type="project" value="TreeGrafter"/>
</dbReference>
<proteinExistence type="inferred from homology"/>
<keyword evidence="9" id="KW-0067">ATP-binding</keyword>
<keyword evidence="7" id="KW-0547">Nucleotide-binding</keyword>
<dbReference type="PANTHER" id="PTHR10344:SF1">
    <property type="entry name" value="THYMIDYLATE KINASE"/>
    <property type="match status" value="1"/>
</dbReference>
<evidence type="ECO:0000256" key="6">
    <source>
        <dbReference type="ARBA" id="ARBA00022727"/>
    </source>
</evidence>
<accession>A0A4W2HZP9</accession>
<feature type="domain" description="Thymidylate kinase-like" evidence="13">
    <location>
        <begin position="27"/>
        <end position="207"/>
    </location>
</feature>
<evidence type="ECO:0000256" key="7">
    <source>
        <dbReference type="ARBA" id="ARBA00022741"/>
    </source>
</evidence>
<dbReference type="InterPro" id="IPR027417">
    <property type="entry name" value="P-loop_NTPase"/>
</dbReference>
<reference evidence="14 15" key="1">
    <citation type="submission" date="2018-11" db="EMBL/GenBank/DDBJ databases">
        <title>Haplotype-resolved cattle genomes.</title>
        <authorList>
            <person name="Low W.Y."/>
            <person name="Tearle R."/>
            <person name="Bickhart D.M."/>
            <person name="Rosen B.D."/>
            <person name="Koren S."/>
            <person name="Rhie A."/>
            <person name="Hiendleder S."/>
            <person name="Phillippy A.M."/>
            <person name="Smith T.P.L."/>
            <person name="Williams J.L."/>
        </authorList>
    </citation>
    <scope>NUCLEOTIDE SEQUENCE [LARGE SCALE GENOMIC DNA]</scope>
</reference>
<dbReference type="GO" id="GO:0005829">
    <property type="term" value="C:cytosol"/>
    <property type="evidence" value="ECO:0007669"/>
    <property type="project" value="TreeGrafter"/>
</dbReference>
<dbReference type="PANTHER" id="PTHR10344">
    <property type="entry name" value="THYMIDYLATE KINASE"/>
    <property type="match status" value="1"/>
</dbReference>
<evidence type="ECO:0000256" key="2">
    <source>
        <dbReference type="ARBA" id="ARBA00009776"/>
    </source>
</evidence>
<evidence type="ECO:0000256" key="9">
    <source>
        <dbReference type="ARBA" id="ARBA00022840"/>
    </source>
</evidence>
<dbReference type="Proteomes" id="UP000429181">
    <property type="component" value="Chromosome 3"/>
</dbReference>
<dbReference type="GO" id="GO:0005524">
    <property type="term" value="F:ATP binding"/>
    <property type="evidence" value="ECO:0007669"/>
    <property type="project" value="UniProtKB-KW"/>
</dbReference>
<evidence type="ECO:0000259" key="13">
    <source>
        <dbReference type="Pfam" id="PF02223"/>
    </source>
</evidence>
<keyword evidence="6" id="KW-0545">Nucleotide biosynthesis</keyword>
<comment type="function">
    <text evidence="12">Catalyzes the phosphorylation of thymidine monophosphate (dTMP) to thymidine diphosphate (dTDP), the immediate precursor for the DNA building block dTTP, with ATP as the preferred phosphoryl donor in the presence of Mg(2+).</text>
</comment>
<dbReference type="InterPro" id="IPR039430">
    <property type="entry name" value="Thymidylate_kin-like_dom"/>
</dbReference>
<dbReference type="GO" id="GO:0005634">
    <property type="term" value="C:nucleus"/>
    <property type="evidence" value="ECO:0007669"/>
    <property type="project" value="TreeGrafter"/>
</dbReference>
<evidence type="ECO:0000256" key="5">
    <source>
        <dbReference type="ARBA" id="ARBA00022679"/>
    </source>
</evidence>
<dbReference type="InterPro" id="IPR018094">
    <property type="entry name" value="Thymidylate_kinase"/>
</dbReference>
<evidence type="ECO:0000256" key="10">
    <source>
        <dbReference type="ARBA" id="ARBA00029962"/>
    </source>
</evidence>
<dbReference type="EC" id="2.7.4.9" evidence="3"/>
<keyword evidence="5" id="KW-0808">Transferase</keyword>
<dbReference type="Ensembl" id="ENSBIXT00005047227.1">
    <property type="protein sequence ID" value="ENSBIXP00005036870.1"/>
    <property type="gene ID" value="ENSBIXG00005003000.1"/>
</dbReference>
<dbReference type="NCBIfam" id="TIGR00041">
    <property type="entry name" value="DTMP_kinase"/>
    <property type="match status" value="1"/>
</dbReference>
<dbReference type="CDD" id="cd01672">
    <property type="entry name" value="TMPK"/>
    <property type="match status" value="1"/>
</dbReference>
<dbReference type="GO" id="GO:0004550">
    <property type="term" value="F:nucleoside diphosphate kinase activity"/>
    <property type="evidence" value="ECO:0007669"/>
    <property type="project" value="TreeGrafter"/>
</dbReference>
<comment type="catalytic activity">
    <reaction evidence="11">
        <text>dTMP + ATP = dTDP + ADP</text>
        <dbReference type="Rhea" id="RHEA:13517"/>
        <dbReference type="ChEBI" id="CHEBI:30616"/>
        <dbReference type="ChEBI" id="CHEBI:58369"/>
        <dbReference type="ChEBI" id="CHEBI:63528"/>
        <dbReference type="ChEBI" id="CHEBI:456216"/>
        <dbReference type="EC" id="2.7.4.9"/>
    </reaction>
</comment>
<protein>
    <recommendedName>
        <fullName evidence="4">Thymidylate kinase</fullName>
        <ecNumber evidence="3">2.7.4.9</ecNumber>
    </recommendedName>
    <alternativeName>
        <fullName evidence="10">dTMP kinase</fullName>
    </alternativeName>
</protein>
<dbReference type="AlphaFoldDB" id="A0A4W2HZP9"/>
<dbReference type="PROSITE" id="PS01331">
    <property type="entry name" value="THYMIDYLATE_KINASE"/>
    <property type="match status" value="1"/>
</dbReference>
<evidence type="ECO:0000256" key="1">
    <source>
        <dbReference type="ARBA" id="ARBA00004992"/>
    </source>
</evidence>
<organism evidence="14 15">
    <name type="scientific">Bos indicus x Bos taurus</name>
    <name type="common">Hybrid cattle</name>
    <dbReference type="NCBI Taxonomy" id="30522"/>
    <lineage>
        <taxon>Eukaryota</taxon>
        <taxon>Metazoa</taxon>
        <taxon>Chordata</taxon>
        <taxon>Craniata</taxon>
        <taxon>Vertebrata</taxon>
        <taxon>Euteleostomi</taxon>
        <taxon>Mammalia</taxon>
        <taxon>Eutheria</taxon>
        <taxon>Laurasiatheria</taxon>
        <taxon>Artiodactyla</taxon>
        <taxon>Ruminantia</taxon>
        <taxon>Pecora</taxon>
        <taxon>Bovidae</taxon>
        <taxon>Bovinae</taxon>
        <taxon>Bos</taxon>
    </lineage>
</organism>
<comment type="similarity">
    <text evidence="2">Belongs to the thymidylate kinase family.</text>
</comment>
<evidence type="ECO:0000313" key="15">
    <source>
        <dbReference type="Proteomes" id="UP000429181"/>
    </source>
</evidence>
<evidence type="ECO:0000256" key="8">
    <source>
        <dbReference type="ARBA" id="ARBA00022777"/>
    </source>
</evidence>
<dbReference type="HAMAP" id="MF_00165">
    <property type="entry name" value="Thymidylate_kinase"/>
    <property type="match status" value="1"/>
</dbReference>
<dbReference type="GeneTree" id="ENSGT00940000154030"/>
<evidence type="ECO:0000256" key="12">
    <source>
        <dbReference type="ARBA" id="ARBA00056272"/>
    </source>
</evidence>
<sequence length="228" mass="25620">MRSAGCPGRWWREGAAMAGRRGALIVLEGVDRAGKSTQSRKLVDALCAEGHRAELLRFPERSTEIGKLLSSYLEKKSEVEDHSVHLLFSANRWEHVPLMKEKLSQGVTLVVDRYAFSGVAFTSAKENFSLDWCKQPDVGLPKPDLVVFLQLQLAEAAARGEFGRERYESGPFQQRALQRFQQLLADPSLPWKMVNASRSIEDVHREIRALSEDAIRAAAHRPLGQLWA</sequence>
<dbReference type="FunFam" id="3.40.50.300:FF:000679">
    <property type="entry name" value="Thymidylate kinase"/>
    <property type="match status" value="1"/>
</dbReference>
<dbReference type="GO" id="GO:0046105">
    <property type="term" value="P:thymidine biosynthetic process"/>
    <property type="evidence" value="ECO:0007669"/>
    <property type="project" value="Ensembl"/>
</dbReference>
<dbReference type="GO" id="GO:0006227">
    <property type="term" value="P:dUDP biosynthetic process"/>
    <property type="evidence" value="ECO:0007669"/>
    <property type="project" value="TreeGrafter"/>
</dbReference>
<dbReference type="GO" id="GO:0004798">
    <property type="term" value="F:dTMP kinase activity"/>
    <property type="evidence" value="ECO:0007669"/>
    <property type="project" value="UniProtKB-EC"/>
</dbReference>
<evidence type="ECO:0000313" key="14">
    <source>
        <dbReference type="Ensembl" id="ENSBIXP00005036870.1"/>
    </source>
</evidence>
<dbReference type="GO" id="GO:0006233">
    <property type="term" value="P:dTDP biosynthetic process"/>
    <property type="evidence" value="ECO:0007669"/>
    <property type="project" value="Ensembl"/>
</dbReference>
<dbReference type="InterPro" id="IPR018095">
    <property type="entry name" value="Thymidylate_kin_CS"/>
</dbReference>
<evidence type="ECO:0000256" key="3">
    <source>
        <dbReference type="ARBA" id="ARBA00012980"/>
    </source>
</evidence>
<reference evidence="14" key="2">
    <citation type="submission" date="2025-08" db="UniProtKB">
        <authorList>
            <consortium name="Ensembl"/>
        </authorList>
    </citation>
    <scope>IDENTIFICATION</scope>
</reference>
<evidence type="ECO:0000256" key="11">
    <source>
        <dbReference type="ARBA" id="ARBA00048743"/>
    </source>
</evidence>
<dbReference type="Gene3D" id="3.40.50.300">
    <property type="entry name" value="P-loop containing nucleotide triphosphate hydrolases"/>
    <property type="match status" value="1"/>
</dbReference>
<evidence type="ECO:0000256" key="4">
    <source>
        <dbReference type="ARBA" id="ARBA00017144"/>
    </source>
</evidence>
<gene>
    <name evidence="14" type="primary">DTYMK</name>
</gene>
<dbReference type="SUPFAM" id="SSF52540">
    <property type="entry name" value="P-loop containing nucleoside triphosphate hydrolases"/>
    <property type="match status" value="1"/>
</dbReference>
<keyword evidence="8" id="KW-0418">Kinase</keyword>
<comment type="pathway">
    <text evidence="1">Pyrimidine metabolism; dTTP biosynthesis.</text>
</comment>